<gene>
    <name evidence="11" type="ORF">F5544_34110</name>
</gene>
<keyword evidence="5 11" id="KW-0418">Kinase</keyword>
<keyword evidence="6 7" id="KW-0067">ATP-binding</keyword>
<dbReference type="InterPro" id="IPR008271">
    <property type="entry name" value="Ser/Thr_kinase_AS"/>
</dbReference>
<dbReference type="PANTHER" id="PTHR43289:SF6">
    <property type="entry name" value="SERINE_THREONINE-PROTEIN KINASE NEKL-3"/>
    <property type="match status" value="1"/>
</dbReference>
<evidence type="ECO:0000256" key="1">
    <source>
        <dbReference type="ARBA" id="ARBA00012513"/>
    </source>
</evidence>
<evidence type="ECO:0000256" key="2">
    <source>
        <dbReference type="ARBA" id="ARBA00022527"/>
    </source>
</evidence>
<name>A0A6G9YNK2_9NOCA</name>
<feature type="compositionally biased region" description="Pro residues" evidence="8">
    <location>
        <begin position="391"/>
        <end position="420"/>
    </location>
</feature>
<organism evidence="11 12">
    <name type="scientific">Nocardia arthritidis</name>
    <dbReference type="NCBI Taxonomy" id="228602"/>
    <lineage>
        <taxon>Bacteria</taxon>
        <taxon>Bacillati</taxon>
        <taxon>Actinomycetota</taxon>
        <taxon>Actinomycetes</taxon>
        <taxon>Mycobacteriales</taxon>
        <taxon>Nocardiaceae</taxon>
        <taxon>Nocardia</taxon>
    </lineage>
</organism>
<evidence type="ECO:0000256" key="3">
    <source>
        <dbReference type="ARBA" id="ARBA00022679"/>
    </source>
</evidence>
<dbReference type="InterPro" id="IPR011009">
    <property type="entry name" value="Kinase-like_dom_sf"/>
</dbReference>
<dbReference type="Gene3D" id="1.10.510.10">
    <property type="entry name" value="Transferase(Phosphotransferase) domain 1"/>
    <property type="match status" value="1"/>
</dbReference>
<keyword evidence="4 7" id="KW-0547">Nucleotide-binding</keyword>
<dbReference type="InterPro" id="IPR000719">
    <property type="entry name" value="Prot_kinase_dom"/>
</dbReference>
<feature type="transmembrane region" description="Helical" evidence="9">
    <location>
        <begin position="338"/>
        <end position="359"/>
    </location>
</feature>
<feature type="transmembrane region" description="Helical" evidence="9">
    <location>
        <begin position="6"/>
        <end position="29"/>
    </location>
</feature>
<evidence type="ECO:0000313" key="12">
    <source>
        <dbReference type="Proteomes" id="UP000503540"/>
    </source>
</evidence>
<evidence type="ECO:0000256" key="7">
    <source>
        <dbReference type="PROSITE-ProRule" id="PRU10141"/>
    </source>
</evidence>
<dbReference type="Gene3D" id="3.30.200.20">
    <property type="entry name" value="Phosphorylase Kinase, domain 1"/>
    <property type="match status" value="1"/>
</dbReference>
<dbReference type="PROSITE" id="PS00107">
    <property type="entry name" value="PROTEIN_KINASE_ATP"/>
    <property type="match status" value="1"/>
</dbReference>
<evidence type="ECO:0000256" key="6">
    <source>
        <dbReference type="ARBA" id="ARBA00022840"/>
    </source>
</evidence>
<dbReference type="GO" id="GO:0005524">
    <property type="term" value="F:ATP binding"/>
    <property type="evidence" value="ECO:0007669"/>
    <property type="project" value="UniProtKB-UniRule"/>
</dbReference>
<keyword evidence="2" id="KW-0723">Serine/threonine-protein kinase</keyword>
<keyword evidence="12" id="KW-1185">Reference proteome</keyword>
<protein>
    <recommendedName>
        <fullName evidence="1">non-specific serine/threonine protein kinase</fullName>
        <ecNumber evidence="1">2.7.11.1</ecNumber>
    </recommendedName>
</protein>
<dbReference type="SMART" id="SM00220">
    <property type="entry name" value="S_TKc"/>
    <property type="match status" value="1"/>
</dbReference>
<sequence>MGLRPGTVFAGFAIERLLGVGGMGSVYLATHPRLRRRVALKVLADAFTGDPKTRTAFDREATLAAGLDHPNIVPVYDRSAADDPALWLAMRYIDGGDVAGLLSAHPDGLAPERALRLLEDAAHALDYAHAQGVLHRDVKPANLLVEHDRRGGERAVLTDFGIARTLDDTVTLSGIAATFAYVAPERFTDAPADHRADVYSLGCTLFQLLTGRQPFPRKEQAAVIAAHLSAPPPAPSESRPELPAELDAVLATALAKSPEDRYASCTAFAEAAANALRPAAVTVRAEPPRPVLVSGNAVPDQAVIPTVIRAVAPAPPIPFKQPRWVEPVTRGKPRRMRFVVASGLLLAGVGVAVGAAFVMRDDGGSSNPGTTSKVVPQPVTTTTTSSAPTTSQPPPAPPTEAPNPADIPPITTAPPQPPPRRSTTVPQQAPAPQPGPVVPQTRSYQWPE</sequence>
<keyword evidence="9" id="KW-0472">Membrane</keyword>
<reference evidence="11 12" key="1">
    <citation type="journal article" date="2019" name="ACS Chem. Biol.">
        <title>Identification and Mobilization of a Cryptic Antibiotic Biosynthesis Gene Locus from a Human-Pathogenic Nocardia Isolate.</title>
        <authorList>
            <person name="Herisse M."/>
            <person name="Ishida K."/>
            <person name="Porter J.L."/>
            <person name="Howden B."/>
            <person name="Hertweck C."/>
            <person name="Stinear T.P."/>
            <person name="Pidot S.J."/>
        </authorList>
    </citation>
    <scope>NUCLEOTIDE SEQUENCE [LARGE SCALE GENOMIC DNA]</scope>
    <source>
        <strain evidence="11 12">AUSMDU00012717</strain>
    </source>
</reference>
<dbReference type="CDD" id="cd14014">
    <property type="entry name" value="STKc_PknB_like"/>
    <property type="match status" value="1"/>
</dbReference>
<dbReference type="GO" id="GO:0004674">
    <property type="term" value="F:protein serine/threonine kinase activity"/>
    <property type="evidence" value="ECO:0007669"/>
    <property type="project" value="UniProtKB-KW"/>
</dbReference>
<evidence type="ECO:0000256" key="9">
    <source>
        <dbReference type="SAM" id="Phobius"/>
    </source>
</evidence>
<dbReference type="PANTHER" id="PTHR43289">
    <property type="entry name" value="MITOGEN-ACTIVATED PROTEIN KINASE KINASE KINASE 20-RELATED"/>
    <property type="match status" value="1"/>
</dbReference>
<dbReference type="PROSITE" id="PS00108">
    <property type="entry name" value="PROTEIN_KINASE_ST"/>
    <property type="match status" value="1"/>
</dbReference>
<evidence type="ECO:0000256" key="5">
    <source>
        <dbReference type="ARBA" id="ARBA00022777"/>
    </source>
</evidence>
<dbReference type="InterPro" id="IPR017441">
    <property type="entry name" value="Protein_kinase_ATP_BS"/>
</dbReference>
<dbReference type="KEGG" id="nah:F5544_34110"/>
<feature type="binding site" evidence="7">
    <location>
        <position position="41"/>
    </location>
    <ligand>
        <name>ATP</name>
        <dbReference type="ChEBI" id="CHEBI:30616"/>
    </ligand>
</feature>
<dbReference type="EC" id="2.7.11.1" evidence="1"/>
<evidence type="ECO:0000256" key="8">
    <source>
        <dbReference type="SAM" id="MobiDB-lite"/>
    </source>
</evidence>
<feature type="domain" description="Protein kinase" evidence="10">
    <location>
        <begin position="12"/>
        <end position="273"/>
    </location>
</feature>
<feature type="compositionally biased region" description="Low complexity" evidence="8">
    <location>
        <begin position="370"/>
        <end position="390"/>
    </location>
</feature>
<feature type="region of interest" description="Disordered" evidence="8">
    <location>
        <begin position="362"/>
        <end position="448"/>
    </location>
</feature>
<dbReference type="Proteomes" id="UP000503540">
    <property type="component" value="Chromosome"/>
</dbReference>
<proteinExistence type="predicted"/>
<evidence type="ECO:0000259" key="10">
    <source>
        <dbReference type="PROSITE" id="PS50011"/>
    </source>
</evidence>
<dbReference type="PROSITE" id="PS50011">
    <property type="entry name" value="PROTEIN_KINASE_DOM"/>
    <property type="match status" value="1"/>
</dbReference>
<accession>A0A6G9YNK2</accession>
<dbReference type="AlphaFoldDB" id="A0A6G9YNK2"/>
<keyword evidence="3" id="KW-0808">Transferase</keyword>
<dbReference type="SUPFAM" id="SSF56112">
    <property type="entry name" value="Protein kinase-like (PK-like)"/>
    <property type="match status" value="1"/>
</dbReference>
<dbReference type="Pfam" id="PF00069">
    <property type="entry name" value="Pkinase"/>
    <property type="match status" value="1"/>
</dbReference>
<keyword evidence="9" id="KW-1133">Transmembrane helix</keyword>
<evidence type="ECO:0000313" key="11">
    <source>
        <dbReference type="EMBL" id="QIS14657.1"/>
    </source>
</evidence>
<dbReference type="EMBL" id="CP046172">
    <property type="protein sequence ID" value="QIS14657.1"/>
    <property type="molecule type" value="Genomic_DNA"/>
</dbReference>
<keyword evidence="9" id="KW-0812">Transmembrane</keyword>
<dbReference type="RefSeq" id="WP_167477029.1">
    <property type="nucleotide sequence ID" value="NZ_CP046172.1"/>
</dbReference>
<evidence type="ECO:0000256" key="4">
    <source>
        <dbReference type="ARBA" id="ARBA00022741"/>
    </source>
</evidence>